<proteinExistence type="predicted"/>
<gene>
    <name evidence="1" type="ORF">Thert_02375</name>
</gene>
<reference evidence="1 2" key="1">
    <citation type="submission" date="2016-08" db="EMBL/GenBank/DDBJ databases">
        <title>A novel genetic cassette of butanologenic Thermoanaerobacterium thermosaccharolyticum that directly convert cellulose to butanol.</title>
        <authorList>
            <person name="Li T."/>
            <person name="He J."/>
        </authorList>
    </citation>
    <scope>NUCLEOTIDE SEQUENCE [LARGE SCALE GENOMIC DNA]</scope>
    <source>
        <strain evidence="1 2">TG57</strain>
    </source>
</reference>
<evidence type="ECO:0000313" key="1">
    <source>
        <dbReference type="EMBL" id="AST58281.1"/>
    </source>
</evidence>
<sequence length="73" mass="9018">MVKNMFKENKDHLQQKMSIDKLWMGKRVFERLSNGWAPLYYDMYFVKLMRNFLHHFIHKIQEGPTFLSIYFCP</sequence>
<accession>A0A223I0N7</accession>
<protein>
    <submittedName>
        <fullName evidence="1">Uncharacterized protein</fullName>
    </submittedName>
</protein>
<dbReference type="AlphaFoldDB" id="A0A223I0N7"/>
<evidence type="ECO:0000313" key="2">
    <source>
        <dbReference type="Proteomes" id="UP000214975"/>
    </source>
</evidence>
<name>A0A223I0N7_THETR</name>
<dbReference type="Proteomes" id="UP000214975">
    <property type="component" value="Chromosome"/>
</dbReference>
<organism evidence="1 2">
    <name type="scientific">Thermoanaerobacterium thermosaccharolyticum</name>
    <name type="common">Clostridium thermosaccharolyticum</name>
    <dbReference type="NCBI Taxonomy" id="1517"/>
    <lineage>
        <taxon>Bacteria</taxon>
        <taxon>Bacillati</taxon>
        <taxon>Bacillota</taxon>
        <taxon>Clostridia</taxon>
        <taxon>Thermoanaerobacterales</taxon>
        <taxon>Thermoanaerobacteraceae</taxon>
        <taxon>Thermoanaerobacterium</taxon>
    </lineage>
</organism>
<dbReference type="EMBL" id="CP016893">
    <property type="protein sequence ID" value="AST58281.1"/>
    <property type="molecule type" value="Genomic_DNA"/>
</dbReference>